<dbReference type="EMBL" id="JBHLWH010000009">
    <property type="protein sequence ID" value="MFC0247407.1"/>
    <property type="molecule type" value="Genomic_DNA"/>
</dbReference>
<keyword evidence="1" id="KW-0813">Transport</keyword>
<dbReference type="Gene3D" id="3.40.50.300">
    <property type="entry name" value="P-loop containing nucleotide triphosphate hydrolases"/>
    <property type="match status" value="1"/>
</dbReference>
<comment type="caution">
    <text evidence="5">The sequence shown here is derived from an EMBL/GenBank/DDBJ whole genome shotgun (WGS) entry which is preliminary data.</text>
</comment>
<evidence type="ECO:0000313" key="5">
    <source>
        <dbReference type="EMBL" id="MFC0247407.1"/>
    </source>
</evidence>
<dbReference type="InterPro" id="IPR050166">
    <property type="entry name" value="ABC_transporter_ATP-bind"/>
</dbReference>
<dbReference type="SUPFAM" id="SSF52540">
    <property type="entry name" value="P-loop containing nucleoside triphosphate hydrolases"/>
    <property type="match status" value="1"/>
</dbReference>
<dbReference type="PROSITE" id="PS00211">
    <property type="entry name" value="ABC_TRANSPORTER_1"/>
    <property type="match status" value="1"/>
</dbReference>
<dbReference type="PANTHER" id="PTHR42788:SF13">
    <property type="entry name" value="ALIPHATIC SULFONATES IMPORT ATP-BINDING PROTEIN SSUB"/>
    <property type="match status" value="1"/>
</dbReference>
<dbReference type="InterPro" id="IPR027417">
    <property type="entry name" value="P-loop_NTPase"/>
</dbReference>
<dbReference type="RefSeq" id="WP_378040082.1">
    <property type="nucleotide sequence ID" value="NZ_JBHLWH010000009.1"/>
</dbReference>
<name>A0ABV6F1L2_9MICC</name>
<dbReference type="PANTHER" id="PTHR42788">
    <property type="entry name" value="TAURINE IMPORT ATP-BINDING PROTEIN-RELATED"/>
    <property type="match status" value="1"/>
</dbReference>
<evidence type="ECO:0000259" key="4">
    <source>
        <dbReference type="PROSITE" id="PS50893"/>
    </source>
</evidence>
<protein>
    <submittedName>
        <fullName evidence="5">ABC transporter ATP-binding protein</fullName>
    </submittedName>
</protein>
<dbReference type="InterPro" id="IPR003593">
    <property type="entry name" value="AAA+_ATPase"/>
</dbReference>
<organism evidence="5 6">
    <name type="scientific">Citricoccus parietis</name>
    <dbReference type="NCBI Taxonomy" id="592307"/>
    <lineage>
        <taxon>Bacteria</taxon>
        <taxon>Bacillati</taxon>
        <taxon>Actinomycetota</taxon>
        <taxon>Actinomycetes</taxon>
        <taxon>Micrococcales</taxon>
        <taxon>Micrococcaceae</taxon>
        <taxon>Citricoccus</taxon>
    </lineage>
</organism>
<dbReference type="Proteomes" id="UP001589766">
    <property type="component" value="Unassembled WGS sequence"/>
</dbReference>
<evidence type="ECO:0000313" key="6">
    <source>
        <dbReference type="Proteomes" id="UP001589766"/>
    </source>
</evidence>
<dbReference type="CDD" id="cd03293">
    <property type="entry name" value="ABC_NrtD_SsuB_transporters"/>
    <property type="match status" value="1"/>
</dbReference>
<feature type="domain" description="ABC transporter" evidence="4">
    <location>
        <begin position="9"/>
        <end position="242"/>
    </location>
</feature>
<evidence type="ECO:0000256" key="2">
    <source>
        <dbReference type="ARBA" id="ARBA00022741"/>
    </source>
</evidence>
<evidence type="ECO:0000256" key="3">
    <source>
        <dbReference type="ARBA" id="ARBA00022840"/>
    </source>
</evidence>
<dbReference type="SMART" id="SM00382">
    <property type="entry name" value="AAA"/>
    <property type="match status" value="1"/>
</dbReference>
<gene>
    <name evidence="5" type="ORF">ACFFIO_02715</name>
</gene>
<reference evidence="5 6" key="1">
    <citation type="submission" date="2024-09" db="EMBL/GenBank/DDBJ databases">
        <authorList>
            <person name="Sun Q."/>
            <person name="Mori K."/>
        </authorList>
    </citation>
    <scope>NUCLEOTIDE SEQUENCE [LARGE SCALE GENOMIC DNA]</scope>
    <source>
        <strain evidence="5 6">CCM 7609</strain>
    </source>
</reference>
<evidence type="ECO:0000256" key="1">
    <source>
        <dbReference type="ARBA" id="ARBA00022448"/>
    </source>
</evidence>
<sequence>MTDNNGSMVAVDHLSKTYFSKTRTVQAIGDLHFDVAAGDFACVVGPSGAGKTTFIKCLSGLLEPTSGSVSINGKKVTSPPADMAVVLQEYGRSLFPWKTVGRNVELPLSENKTPKAERERRVREALEAVGLADAADLYPWQLSGGMQQRVAIARAVAYRPKVLVMDEPFAAVDAQTRADLEDLVLRLWKELSLTVLFVTHDIDEAVYLGTRVIVLSSSPTFVLDDVRVDLGAERSQVETRSEKRFADLRARVYGGIQRAKAKANAVTAAK</sequence>
<accession>A0ABV6F1L2</accession>
<dbReference type="InterPro" id="IPR003439">
    <property type="entry name" value="ABC_transporter-like_ATP-bd"/>
</dbReference>
<dbReference type="InterPro" id="IPR017871">
    <property type="entry name" value="ABC_transporter-like_CS"/>
</dbReference>
<proteinExistence type="predicted"/>
<dbReference type="PROSITE" id="PS50893">
    <property type="entry name" value="ABC_TRANSPORTER_2"/>
    <property type="match status" value="1"/>
</dbReference>
<keyword evidence="6" id="KW-1185">Reference proteome</keyword>
<keyword evidence="3 5" id="KW-0067">ATP-binding</keyword>
<dbReference type="GO" id="GO:0005524">
    <property type="term" value="F:ATP binding"/>
    <property type="evidence" value="ECO:0007669"/>
    <property type="project" value="UniProtKB-KW"/>
</dbReference>
<dbReference type="Pfam" id="PF00005">
    <property type="entry name" value="ABC_tran"/>
    <property type="match status" value="1"/>
</dbReference>
<keyword evidence="2" id="KW-0547">Nucleotide-binding</keyword>